<sequence>MTDKPATLAGNGLAEATEHSATVETSALTYEDIQGYSVEEKNEQIELPNNSDLEEIKGDIIEADEVAGDGPDVDGVTGRVNDLTLGDEKPKKKKKSRPKVGKKRRHITGLEENFCDPPVTPAEASEEKQIYAAEIPFPQRIEECIQRYRQKRKLKERNAHVFDKYLFFGGIESSQRQFGGMDIDEIRAATTDEIRQMTATEFIQSGVTSAKFYNPKDTEDWVVDFEGVVKGFLSRYITECFSSIDPETDTRQAGQVIHNFLNYVLHHDVCPEYTANIKAAQAICQVAPDEMRAASDLYAALPDSFNTATRFLFCDGGIFKACEPEQPASETPEEKKASGWEGYETRYNPQKLDAHLQLIIFRFNMMDKIKDETLKQTIYETEPREIRVVNTKSQAYQIVSTHRPSKRVKAHNEEMLEKENLSGKVKPTGIAVLRPTVIDHAWSNVPRPEDVDDSQQPTETFIVDDHLLAKMVVGMKMQLDVCELNVGGVRFIKECREVRPSFDTLLPQSLMQTWKDPVLNERPPPSVSRPEVGHLDLGKMAQDDDMEG</sequence>
<evidence type="ECO:0000313" key="3">
    <source>
        <dbReference type="Proteomes" id="UP001392437"/>
    </source>
</evidence>
<feature type="region of interest" description="Disordered" evidence="1">
    <location>
        <begin position="65"/>
        <end position="105"/>
    </location>
</feature>
<dbReference type="InterPro" id="IPR018606">
    <property type="entry name" value="Arb1"/>
</dbReference>
<proteinExistence type="predicted"/>
<feature type="region of interest" description="Disordered" evidence="1">
    <location>
        <begin position="519"/>
        <end position="548"/>
    </location>
</feature>
<keyword evidence="3" id="KW-1185">Reference proteome</keyword>
<feature type="compositionally biased region" description="Basic residues" evidence="1">
    <location>
        <begin position="91"/>
        <end position="105"/>
    </location>
</feature>
<accession>A0AAW0Q278</accession>
<evidence type="ECO:0000256" key="1">
    <source>
        <dbReference type="SAM" id="MobiDB-lite"/>
    </source>
</evidence>
<dbReference type="Pfam" id="PF09692">
    <property type="entry name" value="Arb1"/>
    <property type="match status" value="1"/>
</dbReference>
<name>A0AAW0Q278_9PEZI</name>
<dbReference type="GO" id="GO:0031047">
    <property type="term" value="P:regulatory ncRNA-mediated gene silencing"/>
    <property type="evidence" value="ECO:0007669"/>
    <property type="project" value="InterPro"/>
</dbReference>
<dbReference type="Proteomes" id="UP001392437">
    <property type="component" value="Unassembled WGS sequence"/>
</dbReference>
<organism evidence="2 3">
    <name type="scientific">Apiospora kogelbergensis</name>
    <dbReference type="NCBI Taxonomy" id="1337665"/>
    <lineage>
        <taxon>Eukaryota</taxon>
        <taxon>Fungi</taxon>
        <taxon>Dikarya</taxon>
        <taxon>Ascomycota</taxon>
        <taxon>Pezizomycotina</taxon>
        <taxon>Sordariomycetes</taxon>
        <taxon>Xylariomycetidae</taxon>
        <taxon>Amphisphaeriales</taxon>
        <taxon>Apiosporaceae</taxon>
        <taxon>Apiospora</taxon>
    </lineage>
</organism>
<dbReference type="GO" id="GO:0033167">
    <property type="term" value="C:ARC complex"/>
    <property type="evidence" value="ECO:0007669"/>
    <property type="project" value="InterPro"/>
</dbReference>
<evidence type="ECO:0000313" key="2">
    <source>
        <dbReference type="EMBL" id="KAK8092510.1"/>
    </source>
</evidence>
<feature type="region of interest" description="Disordered" evidence="1">
    <location>
        <begin position="1"/>
        <end position="26"/>
    </location>
</feature>
<protein>
    <submittedName>
        <fullName evidence="2">Uncharacterized protein</fullName>
    </submittedName>
</protein>
<reference evidence="2 3" key="1">
    <citation type="submission" date="2023-01" db="EMBL/GenBank/DDBJ databases">
        <title>Analysis of 21 Apiospora genomes using comparative genomics revels a genus with tremendous synthesis potential of carbohydrate active enzymes and secondary metabolites.</title>
        <authorList>
            <person name="Sorensen T."/>
        </authorList>
    </citation>
    <scope>NUCLEOTIDE SEQUENCE [LARGE SCALE GENOMIC DNA]</scope>
    <source>
        <strain evidence="2 3">CBS 117206</strain>
    </source>
</reference>
<dbReference type="AlphaFoldDB" id="A0AAW0Q278"/>
<gene>
    <name evidence="2" type="ORF">PG999_014709</name>
</gene>
<dbReference type="EMBL" id="JAQQWP010000013">
    <property type="protein sequence ID" value="KAK8092510.1"/>
    <property type="molecule type" value="Genomic_DNA"/>
</dbReference>
<comment type="caution">
    <text evidence="2">The sequence shown here is derived from an EMBL/GenBank/DDBJ whole genome shotgun (WGS) entry which is preliminary data.</text>
</comment>